<dbReference type="AlphaFoldDB" id="A0A540MV71"/>
<proteinExistence type="predicted"/>
<evidence type="ECO:0000256" key="1">
    <source>
        <dbReference type="SAM" id="SignalP"/>
    </source>
</evidence>
<accession>A0A540MV71</accession>
<protein>
    <recommendedName>
        <fullName evidence="4">Transmembrane protein</fullName>
    </recommendedName>
</protein>
<name>A0A540MV71_MALBA</name>
<keyword evidence="3" id="KW-1185">Reference proteome</keyword>
<comment type="caution">
    <text evidence="2">The sequence shown here is derived from an EMBL/GenBank/DDBJ whole genome shotgun (WGS) entry which is preliminary data.</text>
</comment>
<feature type="chain" id="PRO_5022229815" description="Transmembrane protein" evidence="1">
    <location>
        <begin position="27"/>
        <end position="67"/>
    </location>
</feature>
<sequence length="67" mass="7407">MVHKANVVYIISIILLLLVSSKLVIADVSENPKHNDAEKMISRLRLQMKIIHVAKVIVPLPPGPSSK</sequence>
<evidence type="ECO:0000313" key="2">
    <source>
        <dbReference type="EMBL" id="TQE02658.1"/>
    </source>
</evidence>
<keyword evidence="1" id="KW-0732">Signal</keyword>
<evidence type="ECO:0000313" key="3">
    <source>
        <dbReference type="Proteomes" id="UP000315295"/>
    </source>
</evidence>
<dbReference type="Proteomes" id="UP000315295">
    <property type="component" value="Unassembled WGS sequence"/>
</dbReference>
<gene>
    <name evidence="2" type="ORF">C1H46_011727</name>
</gene>
<reference evidence="2 3" key="1">
    <citation type="journal article" date="2019" name="G3 (Bethesda)">
        <title>Sequencing of a Wild Apple (Malus baccata) Genome Unravels the Differences Between Cultivated and Wild Apple Species Regarding Disease Resistance and Cold Tolerance.</title>
        <authorList>
            <person name="Chen X."/>
        </authorList>
    </citation>
    <scope>NUCLEOTIDE SEQUENCE [LARGE SCALE GENOMIC DNA]</scope>
    <source>
        <strain evidence="3">cv. Shandingzi</strain>
        <tissue evidence="2">Leaves</tissue>
    </source>
</reference>
<organism evidence="2 3">
    <name type="scientific">Malus baccata</name>
    <name type="common">Siberian crab apple</name>
    <name type="synonym">Pyrus baccata</name>
    <dbReference type="NCBI Taxonomy" id="106549"/>
    <lineage>
        <taxon>Eukaryota</taxon>
        <taxon>Viridiplantae</taxon>
        <taxon>Streptophyta</taxon>
        <taxon>Embryophyta</taxon>
        <taxon>Tracheophyta</taxon>
        <taxon>Spermatophyta</taxon>
        <taxon>Magnoliopsida</taxon>
        <taxon>eudicotyledons</taxon>
        <taxon>Gunneridae</taxon>
        <taxon>Pentapetalae</taxon>
        <taxon>rosids</taxon>
        <taxon>fabids</taxon>
        <taxon>Rosales</taxon>
        <taxon>Rosaceae</taxon>
        <taxon>Amygdaloideae</taxon>
        <taxon>Maleae</taxon>
        <taxon>Malus</taxon>
    </lineage>
</organism>
<feature type="signal peptide" evidence="1">
    <location>
        <begin position="1"/>
        <end position="26"/>
    </location>
</feature>
<evidence type="ECO:0008006" key="4">
    <source>
        <dbReference type="Google" id="ProtNLM"/>
    </source>
</evidence>
<dbReference type="EMBL" id="VIEB01000171">
    <property type="protein sequence ID" value="TQE02658.1"/>
    <property type="molecule type" value="Genomic_DNA"/>
</dbReference>